<dbReference type="RefSeq" id="WP_043007660.1">
    <property type="nucleotide sequence ID" value="NZ_CP009617.1"/>
</dbReference>
<organism evidence="1 2">
    <name type="scientific">Vibrio coralliilyticus</name>
    <dbReference type="NCBI Taxonomy" id="190893"/>
    <lineage>
        <taxon>Bacteria</taxon>
        <taxon>Pseudomonadati</taxon>
        <taxon>Pseudomonadota</taxon>
        <taxon>Gammaproteobacteria</taxon>
        <taxon>Vibrionales</taxon>
        <taxon>Vibrionaceae</taxon>
        <taxon>Vibrio</taxon>
    </lineage>
</organism>
<name>A0AAN0SAD6_9VIBR</name>
<reference evidence="1 2" key="1">
    <citation type="submission" date="2014-10" db="EMBL/GenBank/DDBJ databases">
        <title>The Complete Genome Sequence for the Shellfish Pathogen Vibrio coralliilyticus RE98 Isolated from a Shellfish Hatchery.</title>
        <authorList>
            <person name="Richards G.P."/>
            <person name="Bono J.L."/>
            <person name="Watson M.A."/>
            <person name="Needleman D.S."/>
        </authorList>
    </citation>
    <scope>NUCLEOTIDE SEQUENCE [LARGE SCALE GENOMIC DNA]</scope>
    <source>
        <strain evidence="1 2">RE98</strain>
    </source>
</reference>
<proteinExistence type="predicted"/>
<gene>
    <name evidence="1" type="ORF">IX92_05715</name>
</gene>
<evidence type="ECO:0000313" key="1">
    <source>
        <dbReference type="EMBL" id="AIW18572.1"/>
    </source>
</evidence>
<dbReference type="EMBL" id="CP009617">
    <property type="protein sequence ID" value="AIW18572.1"/>
    <property type="molecule type" value="Genomic_DNA"/>
</dbReference>
<dbReference type="KEGG" id="vcy:IX92_05715"/>
<dbReference type="Proteomes" id="UP000030081">
    <property type="component" value="Chromosome 1"/>
</dbReference>
<dbReference type="AlphaFoldDB" id="A0AAN0SAD6"/>
<sequence>MATIQVNDDNDLRSLFLNNQPQVGDDVTMTYVPLASFQNAKVTCSIDGLINVEVSTGTATKTYSIQKYAHRIVVFLSADHQLTSVYELVP</sequence>
<evidence type="ECO:0000313" key="2">
    <source>
        <dbReference type="Proteomes" id="UP000030081"/>
    </source>
</evidence>
<protein>
    <submittedName>
        <fullName evidence="1">Uncharacterized protein</fullName>
    </submittedName>
</protein>
<keyword evidence="2" id="KW-1185">Reference proteome</keyword>
<accession>A0AAN0SAD6</accession>